<organism evidence="3 4">
    <name type="scientific">Streptomonospora mangrovi</name>
    <dbReference type="NCBI Taxonomy" id="2883123"/>
    <lineage>
        <taxon>Bacteria</taxon>
        <taxon>Bacillati</taxon>
        <taxon>Actinomycetota</taxon>
        <taxon>Actinomycetes</taxon>
        <taxon>Streptosporangiales</taxon>
        <taxon>Nocardiopsidaceae</taxon>
        <taxon>Streptomonospora</taxon>
    </lineage>
</organism>
<dbReference type="PROSITE" id="PS51462">
    <property type="entry name" value="NUDIX"/>
    <property type="match status" value="1"/>
</dbReference>
<dbReference type="InterPro" id="IPR015797">
    <property type="entry name" value="NUDIX_hydrolase-like_dom_sf"/>
</dbReference>
<protein>
    <submittedName>
        <fullName evidence="3">NUDIX domain-containing protein</fullName>
    </submittedName>
</protein>
<reference evidence="3" key="1">
    <citation type="submission" date="2021-10" db="EMBL/GenBank/DDBJ databases">
        <title>Streptomonospora sp. nov., isolated from mangrove soil.</title>
        <authorList>
            <person name="Chen X."/>
            <person name="Ge X."/>
            <person name="Liu W."/>
        </authorList>
    </citation>
    <scope>NUCLEOTIDE SEQUENCE</scope>
    <source>
        <strain evidence="3">S1-112</strain>
    </source>
</reference>
<dbReference type="PROSITE" id="PS00893">
    <property type="entry name" value="NUDIX_BOX"/>
    <property type="match status" value="1"/>
</dbReference>
<dbReference type="PANTHER" id="PTHR43222:SF2">
    <property type="entry name" value="NUDIX HYDROLASE 23, CHLOROPLASTIC"/>
    <property type="match status" value="1"/>
</dbReference>
<dbReference type="PANTHER" id="PTHR43222">
    <property type="entry name" value="NUDIX HYDROLASE 23"/>
    <property type="match status" value="1"/>
</dbReference>
<evidence type="ECO:0000259" key="2">
    <source>
        <dbReference type="PROSITE" id="PS51462"/>
    </source>
</evidence>
<dbReference type="InterPro" id="IPR000086">
    <property type="entry name" value="NUDIX_hydrolase_dom"/>
</dbReference>
<accession>A0A9X3SQF1</accession>
<proteinExistence type="predicted"/>
<dbReference type="SUPFAM" id="SSF55811">
    <property type="entry name" value="Nudix"/>
    <property type="match status" value="1"/>
</dbReference>
<name>A0A9X3SQF1_9ACTN</name>
<dbReference type="Gene3D" id="3.90.79.10">
    <property type="entry name" value="Nucleoside Triphosphate Pyrophosphohydrolase"/>
    <property type="match status" value="1"/>
</dbReference>
<gene>
    <name evidence="3" type="ORF">LG943_20230</name>
</gene>
<dbReference type="CDD" id="cd04690">
    <property type="entry name" value="NUDIX_Hydrolase"/>
    <property type="match status" value="1"/>
</dbReference>
<keyword evidence="1" id="KW-0378">Hydrolase</keyword>
<evidence type="ECO:0000256" key="1">
    <source>
        <dbReference type="ARBA" id="ARBA00022801"/>
    </source>
</evidence>
<dbReference type="InterPro" id="IPR020084">
    <property type="entry name" value="NUDIX_hydrolase_CS"/>
</dbReference>
<dbReference type="GO" id="GO:0016787">
    <property type="term" value="F:hydrolase activity"/>
    <property type="evidence" value="ECO:0007669"/>
    <property type="project" value="UniProtKB-KW"/>
</dbReference>
<sequence>MTPREPAAPAPVIDALAWVHVRDRRLLCARTIGRELYYLPGGKREPGESDAEAVAREAAEEVGVTLLPGTIAPFTVVDEAADHYPEGTRVRLSCYTAEHTGTPVAANEIADLAWFAHADRDRCAPAVRRVLDRLRERDLID</sequence>
<dbReference type="Pfam" id="PF00293">
    <property type="entry name" value="NUDIX"/>
    <property type="match status" value="1"/>
</dbReference>
<dbReference type="Proteomes" id="UP001140076">
    <property type="component" value="Unassembled WGS sequence"/>
</dbReference>
<keyword evidence="4" id="KW-1185">Reference proteome</keyword>
<feature type="domain" description="Nudix hydrolase" evidence="2">
    <location>
        <begin position="3"/>
        <end position="136"/>
    </location>
</feature>
<evidence type="ECO:0000313" key="4">
    <source>
        <dbReference type="Proteomes" id="UP001140076"/>
    </source>
</evidence>
<comment type="caution">
    <text evidence="3">The sequence shown here is derived from an EMBL/GenBank/DDBJ whole genome shotgun (WGS) entry which is preliminary data.</text>
</comment>
<dbReference type="RefSeq" id="WP_270073879.1">
    <property type="nucleotide sequence ID" value="NZ_JAJAQC010000039.1"/>
</dbReference>
<dbReference type="EMBL" id="JAJAQC010000039">
    <property type="protein sequence ID" value="MDA0566621.1"/>
    <property type="molecule type" value="Genomic_DNA"/>
</dbReference>
<dbReference type="AlphaFoldDB" id="A0A9X3SQF1"/>
<evidence type="ECO:0000313" key="3">
    <source>
        <dbReference type="EMBL" id="MDA0566621.1"/>
    </source>
</evidence>